<keyword evidence="3 5" id="KW-0378">Hydrolase</keyword>
<keyword evidence="11" id="KW-1185">Reference proteome</keyword>
<dbReference type="Pfam" id="PF17957">
    <property type="entry name" value="Big_7"/>
    <property type="match status" value="5"/>
</dbReference>
<evidence type="ECO:0000259" key="8">
    <source>
        <dbReference type="Pfam" id="PF00082"/>
    </source>
</evidence>
<dbReference type="PANTHER" id="PTHR43806:SF11">
    <property type="entry name" value="CEREVISIN-RELATED"/>
    <property type="match status" value="1"/>
</dbReference>
<dbReference type="PROSITE" id="PS51892">
    <property type="entry name" value="SUBTILASE"/>
    <property type="match status" value="1"/>
</dbReference>
<dbReference type="InterPro" id="IPR036852">
    <property type="entry name" value="Peptidase_S8/S53_dom_sf"/>
</dbReference>
<evidence type="ECO:0000256" key="6">
    <source>
        <dbReference type="SAM" id="MobiDB-lite"/>
    </source>
</evidence>
<evidence type="ECO:0000259" key="9">
    <source>
        <dbReference type="Pfam" id="PF05922"/>
    </source>
</evidence>
<dbReference type="InterPro" id="IPR037045">
    <property type="entry name" value="S8pro/Inhibitor_I9_sf"/>
</dbReference>
<dbReference type="PRINTS" id="PR00723">
    <property type="entry name" value="SUBTILISIN"/>
</dbReference>
<evidence type="ECO:0000313" key="10">
    <source>
        <dbReference type="EMBL" id="MDY7227760.1"/>
    </source>
</evidence>
<keyword evidence="7" id="KW-0732">Signal</keyword>
<feature type="active site" description="Charge relay system" evidence="5">
    <location>
        <position position="178"/>
    </location>
</feature>
<dbReference type="InterPro" id="IPR022398">
    <property type="entry name" value="Peptidase_S8_His-AS"/>
</dbReference>
<dbReference type="EMBL" id="JAXIVS010000004">
    <property type="protein sequence ID" value="MDY7227760.1"/>
    <property type="molecule type" value="Genomic_DNA"/>
</dbReference>
<organism evidence="10 11">
    <name type="scientific">Hyalangium rubrum</name>
    <dbReference type="NCBI Taxonomy" id="3103134"/>
    <lineage>
        <taxon>Bacteria</taxon>
        <taxon>Pseudomonadati</taxon>
        <taxon>Myxococcota</taxon>
        <taxon>Myxococcia</taxon>
        <taxon>Myxococcales</taxon>
        <taxon>Cystobacterineae</taxon>
        <taxon>Archangiaceae</taxon>
        <taxon>Hyalangium</taxon>
    </lineage>
</organism>
<dbReference type="InterPro" id="IPR023828">
    <property type="entry name" value="Peptidase_S8_Ser-AS"/>
</dbReference>
<evidence type="ECO:0000256" key="4">
    <source>
        <dbReference type="ARBA" id="ARBA00022825"/>
    </source>
</evidence>
<feature type="chain" id="PRO_5045568402" evidence="7">
    <location>
        <begin position="21"/>
        <end position="1058"/>
    </location>
</feature>
<dbReference type="PROSITE" id="PS00138">
    <property type="entry name" value="SUBTILASE_SER"/>
    <property type="match status" value="1"/>
</dbReference>
<dbReference type="InterPro" id="IPR015500">
    <property type="entry name" value="Peptidase_S8_subtilisin-rel"/>
</dbReference>
<dbReference type="CDD" id="cd04077">
    <property type="entry name" value="Peptidases_S8_PCSK9_ProteinaseK_like"/>
    <property type="match status" value="1"/>
</dbReference>
<dbReference type="InterPro" id="IPR013783">
    <property type="entry name" value="Ig-like_fold"/>
</dbReference>
<feature type="domain" description="Peptidase S8/S53" evidence="8">
    <location>
        <begin position="175"/>
        <end position="396"/>
    </location>
</feature>
<comment type="caution">
    <text evidence="10">The sequence shown here is derived from an EMBL/GenBank/DDBJ whole genome shotgun (WGS) entry which is preliminary data.</text>
</comment>
<evidence type="ECO:0000256" key="1">
    <source>
        <dbReference type="ARBA" id="ARBA00011073"/>
    </source>
</evidence>
<dbReference type="Gene3D" id="3.30.70.80">
    <property type="entry name" value="Peptidase S8 propeptide/proteinase inhibitor I9"/>
    <property type="match status" value="1"/>
</dbReference>
<dbReference type="SUPFAM" id="SSF54897">
    <property type="entry name" value="Protease propeptides/inhibitors"/>
    <property type="match status" value="1"/>
</dbReference>
<dbReference type="InterPro" id="IPR050131">
    <property type="entry name" value="Peptidase_S8_subtilisin-like"/>
</dbReference>
<feature type="domain" description="Inhibitor I9" evidence="9">
    <location>
        <begin position="63"/>
        <end position="139"/>
    </location>
</feature>
<keyword evidence="4 5" id="KW-0720">Serine protease</keyword>
<feature type="region of interest" description="Disordered" evidence="6">
    <location>
        <begin position="26"/>
        <end position="47"/>
    </location>
</feature>
<dbReference type="SUPFAM" id="SSF52743">
    <property type="entry name" value="Subtilisin-like"/>
    <property type="match status" value="1"/>
</dbReference>
<feature type="signal peptide" evidence="7">
    <location>
        <begin position="1"/>
        <end position="20"/>
    </location>
</feature>
<gene>
    <name evidence="10" type="ORF">SYV04_15200</name>
</gene>
<evidence type="ECO:0000313" key="11">
    <source>
        <dbReference type="Proteomes" id="UP001291309"/>
    </source>
</evidence>
<dbReference type="Gene3D" id="3.40.50.200">
    <property type="entry name" value="Peptidase S8/S53 domain"/>
    <property type="match status" value="1"/>
</dbReference>
<dbReference type="InterPro" id="IPR010259">
    <property type="entry name" value="S8pro/Inhibitor_I9"/>
</dbReference>
<dbReference type="Proteomes" id="UP001291309">
    <property type="component" value="Unassembled WGS sequence"/>
</dbReference>
<proteinExistence type="inferred from homology"/>
<feature type="active site" description="Charge relay system" evidence="5">
    <location>
        <position position="210"/>
    </location>
</feature>
<evidence type="ECO:0000256" key="2">
    <source>
        <dbReference type="ARBA" id="ARBA00022670"/>
    </source>
</evidence>
<dbReference type="PROSITE" id="PS51257">
    <property type="entry name" value="PROKAR_LIPOPROTEIN"/>
    <property type="match status" value="1"/>
</dbReference>
<name>A0ABU5H2Z8_9BACT</name>
<dbReference type="PROSITE" id="PS00137">
    <property type="entry name" value="SUBTILASE_HIS"/>
    <property type="match status" value="1"/>
</dbReference>
<dbReference type="Pfam" id="PF00082">
    <property type="entry name" value="Peptidase_S8"/>
    <property type="match status" value="1"/>
</dbReference>
<protein>
    <submittedName>
        <fullName evidence="10">Ig-like domain-containing protein</fullName>
    </submittedName>
</protein>
<comment type="similarity">
    <text evidence="1 5">Belongs to the peptidase S8 family.</text>
</comment>
<keyword evidence="2 5" id="KW-0645">Protease</keyword>
<evidence type="ECO:0000256" key="3">
    <source>
        <dbReference type="ARBA" id="ARBA00022801"/>
    </source>
</evidence>
<accession>A0ABU5H2Z8</accession>
<sequence length="1058" mass="109939">MLTSLRTTAILLGMCGFLSACGERLESGSPPTAEAQPQAQGLAAGKGPGTKLLRAAANGIPNRYIVVFDDKAKQSPRASVQEVSKASDTLVRAHGGAVRKLYSHALRGFSVTMTEEEALRMSEDPRVRYVEQDRVVTLHGTQLNPTWGLDRVDQRFLELDNLYTYEYTGAGVHAYVFDTGVRSTHVEFTGRMGEGFDAVGEGTTEDCHGHGTHVAGSLGGTNYGVAKNVTIHSVRVIGCSGEGTEEALIAGLDWITANHISPAVANMSLGAEAHQGVDDAVSASIAAGVTYVVSAGNESIDACAKSPARVPGAITVGATDINDYRSVFSNYGPCVDLFAPGEGITSAWYNSDTAIYVTDGTSMASPHVAGAVALYLEGHPNATPAEVHEEIVARSTRNVVEDAYTGSPNVLLHSACMGSTDSVKPQVQLTSPAAGATIVGAITLSATASDDVNVFKVEFFLDGLLIAVDSAPPYSVSWNSNTVGNGSYTLTARAHDTGCNSSTSSVSVTLQNPGKATYDPTLRAPACSVLTDQCDSSDLLEGRGAMGPESNAPNTLGDSCADGNEGYYEFDPSLERIQVLREDGTLFASGKQVRVNVTLNAGFDASKERLDLYSAADATAPVWNLITTLSPLDVGPNQLTTTFILPHGGPQQAIRAAYRYGGPASPCGSGNFNDYDDLVFIVGQATDTQPPTATLTAPGAGATLRANATLTATASDDFGVTRVEFYDGATLLGTDSEAPYTYVWNTRTAPNGTHALTVRAYDAAGHEGTSDPVNVTLDNDLTPPTVNFTAPAAGAIVKGSVAFSATATDNVGVIRVEFYEGAMKLATDISSPYSFSWSTVGSPNGPRTITAKAYDSVGNIGIAERTVTVDNDLTAPTVALTAPGSGATLTGTVNLTATASDNVAVTRVAFFVGTVQWGLDTSAPYSYSLNTRSLANGAQVLTAKAYDAAGNVASSQAVTVTFDNDLTPPVTTLTAPSAGAALTGGVQMAATASDDRGTVTKVEFFVGNTLVGTDTTAPYSVNWNTSSYPVGTYTLKSRAWDPAGNTAFSSTFTVTVTR</sequence>
<evidence type="ECO:0000256" key="7">
    <source>
        <dbReference type="SAM" id="SignalP"/>
    </source>
</evidence>
<reference evidence="10 11" key="1">
    <citation type="submission" date="2023-12" db="EMBL/GenBank/DDBJ databases">
        <title>the genome sequence of Hyalangium sp. s54d21.</title>
        <authorList>
            <person name="Zhang X."/>
        </authorList>
    </citation>
    <scope>NUCLEOTIDE SEQUENCE [LARGE SCALE GENOMIC DNA]</scope>
    <source>
        <strain evidence="11">s54d21</strain>
    </source>
</reference>
<dbReference type="Pfam" id="PF05922">
    <property type="entry name" value="Inhibitor_I9"/>
    <property type="match status" value="1"/>
</dbReference>
<dbReference type="RefSeq" id="WP_321546473.1">
    <property type="nucleotide sequence ID" value="NZ_JAXIVS010000004.1"/>
</dbReference>
<feature type="active site" description="Charge relay system" evidence="5">
    <location>
        <position position="362"/>
    </location>
</feature>
<dbReference type="Gene3D" id="2.60.40.10">
    <property type="entry name" value="Immunoglobulins"/>
    <property type="match status" value="5"/>
</dbReference>
<dbReference type="InterPro" id="IPR000209">
    <property type="entry name" value="Peptidase_S8/S53_dom"/>
</dbReference>
<dbReference type="PANTHER" id="PTHR43806">
    <property type="entry name" value="PEPTIDASE S8"/>
    <property type="match status" value="1"/>
</dbReference>
<dbReference type="InterPro" id="IPR034193">
    <property type="entry name" value="PCSK9_ProteinaseK-like"/>
</dbReference>
<evidence type="ECO:0000256" key="5">
    <source>
        <dbReference type="PROSITE-ProRule" id="PRU01240"/>
    </source>
</evidence>